<keyword evidence="1 4" id="KW-0812">Transmembrane</keyword>
<dbReference type="Proteomes" id="UP000050786">
    <property type="component" value="Unassembled WGS sequence"/>
</dbReference>
<evidence type="ECO:0000256" key="4">
    <source>
        <dbReference type="SAM" id="Phobius"/>
    </source>
</evidence>
<dbReference type="InterPro" id="IPR036259">
    <property type="entry name" value="MFS_trans_sf"/>
</dbReference>
<feature type="transmembrane region" description="Helical" evidence="4">
    <location>
        <begin position="340"/>
        <end position="364"/>
    </location>
</feature>
<evidence type="ECO:0000256" key="1">
    <source>
        <dbReference type="ARBA" id="ARBA00022692"/>
    </source>
</evidence>
<dbReference type="GO" id="GO:0022857">
    <property type="term" value="F:transmembrane transporter activity"/>
    <property type="evidence" value="ECO:0007669"/>
    <property type="project" value="InterPro"/>
</dbReference>
<dbReference type="AlphaFoldDB" id="A0A0P1E576"/>
<dbReference type="PROSITE" id="PS50850">
    <property type="entry name" value="MFS"/>
    <property type="match status" value="1"/>
</dbReference>
<dbReference type="PANTHER" id="PTHR11360">
    <property type="entry name" value="MONOCARBOXYLATE TRANSPORTER"/>
    <property type="match status" value="1"/>
</dbReference>
<evidence type="ECO:0000259" key="5">
    <source>
        <dbReference type="PROSITE" id="PS50850"/>
    </source>
</evidence>
<evidence type="ECO:0000256" key="2">
    <source>
        <dbReference type="ARBA" id="ARBA00022989"/>
    </source>
</evidence>
<feature type="transmembrane region" description="Helical" evidence="4">
    <location>
        <begin position="370"/>
        <end position="392"/>
    </location>
</feature>
<feature type="transmembrane region" description="Helical" evidence="4">
    <location>
        <begin position="12"/>
        <end position="39"/>
    </location>
</feature>
<organism evidence="6 7">
    <name type="scientific">Ruegeria atlantica</name>
    <dbReference type="NCBI Taxonomy" id="81569"/>
    <lineage>
        <taxon>Bacteria</taxon>
        <taxon>Pseudomonadati</taxon>
        <taxon>Pseudomonadota</taxon>
        <taxon>Alphaproteobacteria</taxon>
        <taxon>Rhodobacterales</taxon>
        <taxon>Roseobacteraceae</taxon>
        <taxon>Ruegeria</taxon>
    </lineage>
</organism>
<protein>
    <submittedName>
        <fullName evidence="6">Putative MFS-type transporter YhjX</fullName>
    </submittedName>
</protein>
<dbReference type="Pfam" id="PF07690">
    <property type="entry name" value="MFS_1"/>
    <property type="match status" value="1"/>
</dbReference>
<proteinExistence type="predicted"/>
<feature type="transmembrane region" description="Helical" evidence="4">
    <location>
        <begin position="239"/>
        <end position="266"/>
    </location>
</feature>
<sequence length="404" mass="42939">MSHAIHDSRYSWLRLAITLIIATVANVGMWAVIVVMPAIETQFNAGRAEAAMPYTLAMIGFALGNFWMGQLVDRLGVTKALIGAAILSATSYLLATLAPNIVMLSIAHLLLGLGASIGFGPLIADISHWFMKRRGIAVGLVASGNYLSGAIWPTLLSGILARDGWQQVYLTLAAITLLVVIPLSLLLRRQVPAEAHSTAASAAQINARSVGISPRALQYILGLAGISCCVAMSMPQVHIVSYCVGLGYGPTVGAEMLSLMLFGGVISRVISGLVADQLGGVLTVLIGSVLQCLALFLFLPYDGMVSLYLISLLFGLSQGGIVPGYALVVREYMPPKEAGARVGFVMMMTIMGMALGGWMSGWIYDVTGNYQLAFVNGILWNGLNIGILLFLLSRSRAHRQEVLA</sequence>
<feature type="transmembrane region" description="Helical" evidence="4">
    <location>
        <begin position="75"/>
        <end position="95"/>
    </location>
</feature>
<feature type="transmembrane region" description="Helical" evidence="4">
    <location>
        <begin position="216"/>
        <end position="233"/>
    </location>
</feature>
<dbReference type="InterPro" id="IPR020846">
    <property type="entry name" value="MFS_dom"/>
</dbReference>
<feature type="transmembrane region" description="Helical" evidence="4">
    <location>
        <begin position="168"/>
        <end position="187"/>
    </location>
</feature>
<feature type="transmembrane region" description="Helical" evidence="4">
    <location>
        <begin position="278"/>
        <end position="299"/>
    </location>
</feature>
<dbReference type="EMBL" id="CYPS01000043">
    <property type="protein sequence ID" value="CUH43781.1"/>
    <property type="molecule type" value="Genomic_DNA"/>
</dbReference>
<feature type="domain" description="Major facilitator superfamily (MFS) profile" evidence="5">
    <location>
        <begin position="14"/>
        <end position="396"/>
    </location>
</feature>
<dbReference type="PANTHER" id="PTHR11360:SF290">
    <property type="entry name" value="MONOCARBOXYLATE MFS PERMEASE"/>
    <property type="match status" value="1"/>
</dbReference>
<feature type="transmembrane region" description="Helical" evidence="4">
    <location>
        <begin position="305"/>
        <end position="328"/>
    </location>
</feature>
<feature type="transmembrane region" description="Helical" evidence="4">
    <location>
        <begin position="136"/>
        <end position="156"/>
    </location>
</feature>
<evidence type="ECO:0000256" key="3">
    <source>
        <dbReference type="ARBA" id="ARBA00023136"/>
    </source>
</evidence>
<dbReference type="InterPro" id="IPR050327">
    <property type="entry name" value="Proton-linked_MCT"/>
</dbReference>
<feature type="transmembrane region" description="Helical" evidence="4">
    <location>
        <begin position="101"/>
        <end position="124"/>
    </location>
</feature>
<keyword evidence="2 4" id="KW-1133">Transmembrane helix</keyword>
<dbReference type="Gene3D" id="1.20.1250.20">
    <property type="entry name" value="MFS general substrate transporter like domains"/>
    <property type="match status" value="2"/>
</dbReference>
<accession>A0A0P1E576</accession>
<evidence type="ECO:0000313" key="7">
    <source>
        <dbReference type="Proteomes" id="UP000050786"/>
    </source>
</evidence>
<gene>
    <name evidence="6" type="primary">yhjX</name>
    <name evidence="6" type="ORF">RUM4293_02677</name>
</gene>
<keyword evidence="7" id="KW-1185">Reference proteome</keyword>
<keyword evidence="3 4" id="KW-0472">Membrane</keyword>
<evidence type="ECO:0000313" key="6">
    <source>
        <dbReference type="EMBL" id="CUH43781.1"/>
    </source>
</evidence>
<dbReference type="SUPFAM" id="SSF103473">
    <property type="entry name" value="MFS general substrate transporter"/>
    <property type="match status" value="1"/>
</dbReference>
<name>A0A0P1E576_9RHOB</name>
<reference evidence="7" key="1">
    <citation type="submission" date="2015-09" db="EMBL/GenBank/DDBJ databases">
        <authorList>
            <person name="Rodrigo-Torres L."/>
            <person name="Arahal D.R."/>
        </authorList>
    </citation>
    <scope>NUCLEOTIDE SEQUENCE [LARGE SCALE GENOMIC DNA]</scope>
    <source>
        <strain evidence="7">CECT 4293</strain>
    </source>
</reference>
<dbReference type="InterPro" id="IPR011701">
    <property type="entry name" value="MFS"/>
</dbReference>
<feature type="transmembrane region" description="Helical" evidence="4">
    <location>
        <begin position="51"/>
        <end position="68"/>
    </location>
</feature>
<dbReference type="RefSeq" id="WP_058273804.1">
    <property type="nucleotide sequence ID" value="NZ_CYPS01000043.1"/>
</dbReference>